<organism evidence="3 4">
    <name type="scientific">Blattamonas nauphoetae</name>
    <dbReference type="NCBI Taxonomy" id="2049346"/>
    <lineage>
        <taxon>Eukaryota</taxon>
        <taxon>Metamonada</taxon>
        <taxon>Preaxostyla</taxon>
        <taxon>Oxymonadida</taxon>
        <taxon>Blattamonas</taxon>
    </lineage>
</organism>
<evidence type="ECO:0000256" key="1">
    <source>
        <dbReference type="SAM" id="MobiDB-lite"/>
    </source>
</evidence>
<name>A0ABQ9XJI9_9EUKA</name>
<dbReference type="InterPro" id="IPR000719">
    <property type="entry name" value="Prot_kinase_dom"/>
</dbReference>
<dbReference type="Gene3D" id="1.10.510.10">
    <property type="entry name" value="Transferase(Phosphotransferase) domain 1"/>
    <property type="match status" value="1"/>
</dbReference>
<feature type="domain" description="Protein kinase" evidence="2">
    <location>
        <begin position="1"/>
        <end position="177"/>
    </location>
</feature>
<sequence>MRSPKSEVGCERFCGWRIVIQIVNGLKAVVAHRGWSDVLTRLSSHWILIDAAGNVQLKLQMNASEAELEIAQAQTQNPDKSGNENGQTIFEGSERTEYSEKDKTGMDGMRWRGPEVAAGSGQVDGSKASVFSLGLVLWELETGQVPFGELDAVNAQRQSGTGIGPKMDSLKNELSQF</sequence>
<dbReference type="Proteomes" id="UP001281761">
    <property type="component" value="Unassembled WGS sequence"/>
</dbReference>
<feature type="region of interest" description="Disordered" evidence="1">
    <location>
        <begin position="74"/>
        <end position="109"/>
    </location>
</feature>
<protein>
    <recommendedName>
        <fullName evidence="2">Protein kinase domain-containing protein</fullName>
    </recommendedName>
</protein>
<dbReference type="EMBL" id="JARBJD010000117">
    <property type="protein sequence ID" value="KAK2951498.1"/>
    <property type="molecule type" value="Genomic_DNA"/>
</dbReference>
<evidence type="ECO:0000313" key="3">
    <source>
        <dbReference type="EMBL" id="KAK2951498.1"/>
    </source>
</evidence>
<comment type="caution">
    <text evidence="3">The sequence shown here is derived from an EMBL/GenBank/DDBJ whole genome shotgun (WGS) entry which is preliminary data.</text>
</comment>
<reference evidence="3 4" key="1">
    <citation type="journal article" date="2022" name="bioRxiv">
        <title>Genomics of Preaxostyla Flagellates Illuminates Evolutionary Transitions and the Path Towards Mitochondrial Loss.</title>
        <authorList>
            <person name="Novak L.V.F."/>
            <person name="Treitli S.C."/>
            <person name="Pyrih J."/>
            <person name="Halakuc P."/>
            <person name="Pipaliya S.V."/>
            <person name="Vacek V."/>
            <person name="Brzon O."/>
            <person name="Soukal P."/>
            <person name="Eme L."/>
            <person name="Dacks J.B."/>
            <person name="Karnkowska A."/>
            <person name="Elias M."/>
            <person name="Hampl V."/>
        </authorList>
    </citation>
    <scope>NUCLEOTIDE SEQUENCE [LARGE SCALE GENOMIC DNA]</scope>
    <source>
        <strain evidence="3">NAU3</strain>
        <tissue evidence="3">Gut</tissue>
    </source>
</reference>
<dbReference type="SUPFAM" id="SSF56112">
    <property type="entry name" value="Protein kinase-like (PK-like)"/>
    <property type="match status" value="1"/>
</dbReference>
<keyword evidence="4" id="KW-1185">Reference proteome</keyword>
<dbReference type="InterPro" id="IPR011009">
    <property type="entry name" value="Kinase-like_dom_sf"/>
</dbReference>
<feature type="compositionally biased region" description="Polar residues" evidence="1">
    <location>
        <begin position="74"/>
        <end position="90"/>
    </location>
</feature>
<gene>
    <name evidence="3" type="ORF">BLNAU_13520</name>
</gene>
<evidence type="ECO:0000259" key="2">
    <source>
        <dbReference type="PROSITE" id="PS50011"/>
    </source>
</evidence>
<accession>A0ABQ9XJI9</accession>
<dbReference type="PROSITE" id="PS50011">
    <property type="entry name" value="PROTEIN_KINASE_DOM"/>
    <property type="match status" value="1"/>
</dbReference>
<evidence type="ECO:0000313" key="4">
    <source>
        <dbReference type="Proteomes" id="UP001281761"/>
    </source>
</evidence>
<feature type="compositionally biased region" description="Basic and acidic residues" evidence="1">
    <location>
        <begin position="92"/>
        <end position="109"/>
    </location>
</feature>
<proteinExistence type="predicted"/>